<evidence type="ECO:0000313" key="2">
    <source>
        <dbReference type="EMBL" id="MBF4552731.1"/>
    </source>
</evidence>
<sequence>MPRVTIDYFDTIAKLEALPTPHRANIAKAAIPNFERAASHAHAKAIKARNALFSPTVLSETTERREERLATQLQKIHQHPQWVQDEVIRRITRPYTLMSPAWQRLTLWAETNGHTDPLQFAHLITLWSENLDKGYPHHATTAKSTRARKGALGQALKREGINYAMAVSQLDQARRIARGMSSEQWSKAHEADRRRQARAAHSDIDEDQAVAVLVAARAIPTKFMELTPEMMDRLHSDRAITAD</sequence>
<reference evidence="2 3" key="1">
    <citation type="submission" date="2020-10" db="EMBL/GenBank/DDBJ databases">
        <title>Novel species in genus Corynebacterium.</title>
        <authorList>
            <person name="Zhang G."/>
        </authorList>
    </citation>
    <scope>NUCLEOTIDE SEQUENCE [LARGE SCALE GENOMIC DNA]</scope>
    <source>
        <strain evidence="2 3">DSM 45110</strain>
    </source>
</reference>
<dbReference type="RefSeq" id="WP_194555616.1">
    <property type="nucleotide sequence ID" value="NZ_JADKMY010000001.1"/>
</dbReference>
<gene>
    <name evidence="2" type="ORF">IRY30_01370</name>
</gene>
<dbReference type="Proteomes" id="UP000635902">
    <property type="component" value="Unassembled WGS sequence"/>
</dbReference>
<accession>A0ABR9ZI13</accession>
<evidence type="ECO:0000313" key="3">
    <source>
        <dbReference type="Proteomes" id="UP000635902"/>
    </source>
</evidence>
<dbReference type="EMBL" id="JADKMY010000001">
    <property type="protein sequence ID" value="MBF4552731.1"/>
    <property type="molecule type" value="Genomic_DNA"/>
</dbReference>
<name>A0ABR9ZI13_9CORY</name>
<keyword evidence="3" id="KW-1185">Reference proteome</keyword>
<feature type="region of interest" description="Disordered" evidence="1">
    <location>
        <begin position="181"/>
        <end position="202"/>
    </location>
</feature>
<evidence type="ECO:0000256" key="1">
    <source>
        <dbReference type="SAM" id="MobiDB-lite"/>
    </source>
</evidence>
<comment type="caution">
    <text evidence="2">The sequence shown here is derived from an EMBL/GenBank/DDBJ whole genome shotgun (WGS) entry which is preliminary data.</text>
</comment>
<protein>
    <submittedName>
        <fullName evidence="2">Uncharacterized protein</fullName>
    </submittedName>
</protein>
<organism evidence="2 3">
    <name type="scientific">Corynebacterium suicordis DSM 45110</name>
    <dbReference type="NCBI Taxonomy" id="1121369"/>
    <lineage>
        <taxon>Bacteria</taxon>
        <taxon>Bacillati</taxon>
        <taxon>Actinomycetota</taxon>
        <taxon>Actinomycetes</taxon>
        <taxon>Mycobacteriales</taxon>
        <taxon>Corynebacteriaceae</taxon>
        <taxon>Corynebacterium</taxon>
    </lineage>
</organism>
<proteinExistence type="predicted"/>